<gene>
    <name evidence="8" type="ORF">ACFS7Y_00145</name>
</gene>
<keyword evidence="5" id="KW-0998">Cell outer membrane</keyword>
<evidence type="ECO:0000313" key="9">
    <source>
        <dbReference type="Proteomes" id="UP001597525"/>
    </source>
</evidence>
<accession>A0ABW6BAV6</accession>
<sequence>MKTRKNINKKWAKRRNFYLGTWLLLILLTAASCEKILDTNSEIAISSSSVFQTAARIEGLVNGSYKALKSANLYSGRLLMYGDLRGEEFVIRTENALTGGYVWEHTTTNLTGDVNELWAQLYRVINSTNILIEGLKQPIQVLAEEKRLQYLGEAHFLRALCYFNLVSFYGRPYADSNGGKKAVPLRLQPESSSANNDLARSSTAEVYAQIIADLDFAEQNLPLSYTTPLLNTTRAHRNTAIAFKTRVYLHVQNFDKLRQEAEKIVPQHTEPFQATSGVNNKLMADISSIFSSNYTSEESIFSIPMSTEDPPAGSALSNVYYYAPDFVLNSSANGIVSDNTWSNSDRRRTFVRLDAGLNLYLLAKYLKRNPNTDYIPVIRYAEVLLNFAEAEVRSPGGSLAKAVSLVKAIRNRADGSYVFTSESLTSSNILETIARERRIEFLGEGLRSFDITRNLLSFPAKPSLSSFTARQVNPTDEAYVLPLPNGEILTNKLINN</sequence>
<evidence type="ECO:0000259" key="7">
    <source>
        <dbReference type="Pfam" id="PF14322"/>
    </source>
</evidence>
<evidence type="ECO:0000259" key="6">
    <source>
        <dbReference type="Pfam" id="PF07980"/>
    </source>
</evidence>
<protein>
    <submittedName>
        <fullName evidence="8">RagB/SusD family nutrient uptake outer membrane protein</fullName>
    </submittedName>
</protein>
<keyword evidence="4" id="KW-0472">Membrane</keyword>
<comment type="caution">
    <text evidence="8">The sequence shown here is derived from an EMBL/GenBank/DDBJ whole genome shotgun (WGS) entry which is preliminary data.</text>
</comment>
<feature type="domain" description="SusD-like N-terminal" evidence="7">
    <location>
        <begin position="37"/>
        <end position="249"/>
    </location>
</feature>
<evidence type="ECO:0000256" key="2">
    <source>
        <dbReference type="ARBA" id="ARBA00006275"/>
    </source>
</evidence>
<dbReference type="CDD" id="cd08977">
    <property type="entry name" value="SusD"/>
    <property type="match status" value="1"/>
</dbReference>
<evidence type="ECO:0000256" key="3">
    <source>
        <dbReference type="ARBA" id="ARBA00022729"/>
    </source>
</evidence>
<dbReference type="SUPFAM" id="SSF48452">
    <property type="entry name" value="TPR-like"/>
    <property type="match status" value="1"/>
</dbReference>
<dbReference type="Pfam" id="PF07980">
    <property type="entry name" value="SusD_RagB"/>
    <property type="match status" value="1"/>
</dbReference>
<proteinExistence type="inferred from homology"/>
<comment type="similarity">
    <text evidence="2">Belongs to the SusD family.</text>
</comment>
<reference evidence="9" key="1">
    <citation type="journal article" date="2019" name="Int. J. Syst. Evol. Microbiol.">
        <title>The Global Catalogue of Microorganisms (GCM) 10K type strain sequencing project: providing services to taxonomists for standard genome sequencing and annotation.</title>
        <authorList>
            <consortium name="The Broad Institute Genomics Platform"/>
            <consortium name="The Broad Institute Genome Sequencing Center for Infectious Disease"/>
            <person name="Wu L."/>
            <person name="Ma J."/>
        </authorList>
    </citation>
    <scope>NUCLEOTIDE SEQUENCE [LARGE SCALE GENOMIC DNA]</scope>
    <source>
        <strain evidence="9">KCTC 22814</strain>
    </source>
</reference>
<keyword evidence="9" id="KW-1185">Reference proteome</keyword>
<dbReference type="RefSeq" id="WP_320184660.1">
    <property type="nucleotide sequence ID" value="NZ_CP138332.1"/>
</dbReference>
<dbReference type="InterPro" id="IPR012944">
    <property type="entry name" value="SusD_RagB_dom"/>
</dbReference>
<dbReference type="Proteomes" id="UP001597525">
    <property type="component" value="Unassembled WGS sequence"/>
</dbReference>
<evidence type="ECO:0000256" key="1">
    <source>
        <dbReference type="ARBA" id="ARBA00004442"/>
    </source>
</evidence>
<evidence type="ECO:0000313" key="8">
    <source>
        <dbReference type="EMBL" id="MFD2965780.1"/>
    </source>
</evidence>
<dbReference type="Gene3D" id="1.25.40.390">
    <property type="match status" value="1"/>
</dbReference>
<dbReference type="InterPro" id="IPR011990">
    <property type="entry name" value="TPR-like_helical_dom_sf"/>
</dbReference>
<keyword evidence="3" id="KW-0732">Signal</keyword>
<feature type="domain" description="RagB/SusD" evidence="6">
    <location>
        <begin position="362"/>
        <end position="454"/>
    </location>
</feature>
<dbReference type="EMBL" id="JBHUPB010000001">
    <property type="protein sequence ID" value="MFD2965780.1"/>
    <property type="molecule type" value="Genomic_DNA"/>
</dbReference>
<evidence type="ECO:0000256" key="4">
    <source>
        <dbReference type="ARBA" id="ARBA00023136"/>
    </source>
</evidence>
<comment type="subcellular location">
    <subcellularLocation>
        <location evidence="1">Cell outer membrane</location>
    </subcellularLocation>
</comment>
<organism evidence="8 9">
    <name type="scientific">Sphingobacterium bambusae</name>
    <dbReference type="NCBI Taxonomy" id="662858"/>
    <lineage>
        <taxon>Bacteria</taxon>
        <taxon>Pseudomonadati</taxon>
        <taxon>Bacteroidota</taxon>
        <taxon>Sphingobacteriia</taxon>
        <taxon>Sphingobacteriales</taxon>
        <taxon>Sphingobacteriaceae</taxon>
        <taxon>Sphingobacterium</taxon>
    </lineage>
</organism>
<dbReference type="InterPro" id="IPR033985">
    <property type="entry name" value="SusD-like_N"/>
</dbReference>
<name>A0ABW6BAV6_9SPHI</name>
<dbReference type="PROSITE" id="PS51257">
    <property type="entry name" value="PROKAR_LIPOPROTEIN"/>
    <property type="match status" value="1"/>
</dbReference>
<evidence type="ECO:0000256" key="5">
    <source>
        <dbReference type="ARBA" id="ARBA00023237"/>
    </source>
</evidence>
<dbReference type="Pfam" id="PF14322">
    <property type="entry name" value="SusD-like_3"/>
    <property type="match status" value="1"/>
</dbReference>